<proteinExistence type="predicted"/>
<dbReference type="SUPFAM" id="SSF46626">
    <property type="entry name" value="Cytochrome c"/>
    <property type="match status" value="1"/>
</dbReference>
<organism evidence="5">
    <name type="scientific">hydrothermal vent metagenome</name>
    <dbReference type="NCBI Taxonomy" id="652676"/>
    <lineage>
        <taxon>unclassified sequences</taxon>
        <taxon>metagenomes</taxon>
        <taxon>ecological metagenomes</taxon>
    </lineage>
</organism>
<evidence type="ECO:0000256" key="1">
    <source>
        <dbReference type="ARBA" id="ARBA00022617"/>
    </source>
</evidence>
<gene>
    <name evidence="5" type="ORF">MNBD_GAMMA09-2587</name>
</gene>
<dbReference type="Gene3D" id="1.10.760.10">
    <property type="entry name" value="Cytochrome c-like domain"/>
    <property type="match status" value="1"/>
</dbReference>
<dbReference type="GO" id="GO:0020037">
    <property type="term" value="F:heme binding"/>
    <property type="evidence" value="ECO:0007669"/>
    <property type="project" value="InterPro"/>
</dbReference>
<dbReference type="InterPro" id="IPR009056">
    <property type="entry name" value="Cyt_c-like_dom"/>
</dbReference>
<dbReference type="GO" id="GO:0046872">
    <property type="term" value="F:metal ion binding"/>
    <property type="evidence" value="ECO:0007669"/>
    <property type="project" value="UniProtKB-KW"/>
</dbReference>
<dbReference type="Pfam" id="PF00034">
    <property type="entry name" value="Cytochrom_C"/>
    <property type="match status" value="1"/>
</dbReference>
<accession>A0A3B0XPE3</accession>
<dbReference type="GO" id="GO:0009055">
    <property type="term" value="F:electron transfer activity"/>
    <property type="evidence" value="ECO:0007669"/>
    <property type="project" value="InterPro"/>
</dbReference>
<evidence type="ECO:0000259" key="4">
    <source>
        <dbReference type="PROSITE" id="PS51007"/>
    </source>
</evidence>
<dbReference type="AlphaFoldDB" id="A0A3B0XPE3"/>
<evidence type="ECO:0000256" key="3">
    <source>
        <dbReference type="ARBA" id="ARBA00023004"/>
    </source>
</evidence>
<dbReference type="EMBL" id="UOFI01000188">
    <property type="protein sequence ID" value="VAW70168.1"/>
    <property type="molecule type" value="Genomic_DNA"/>
</dbReference>
<dbReference type="InterPro" id="IPR036909">
    <property type="entry name" value="Cyt_c-like_dom_sf"/>
</dbReference>
<keyword evidence="2" id="KW-0479">Metal-binding</keyword>
<sequence>MKTTLLTLYISLLFATGSLATSAFADQGHKHADKKAGKHEGGHMGHMNDVLQRLKQALGDDYDKSVPSASNEQLALGKDVFTKTCTACHGAGGKGDGPASAGFKQKPADFTDAEHSKFYSDQGRIYIIKKGIAGTPMPSWEKSLNEKEILAVHAYIRSLRKSAGNEKHNSANHAH</sequence>
<feature type="domain" description="Cytochrome c" evidence="4">
    <location>
        <begin position="72"/>
        <end position="160"/>
    </location>
</feature>
<keyword evidence="3" id="KW-0408">Iron</keyword>
<protein>
    <recommendedName>
        <fullName evidence="4">Cytochrome c domain-containing protein</fullName>
    </recommendedName>
</protein>
<name>A0A3B0XPE3_9ZZZZ</name>
<reference evidence="5" key="1">
    <citation type="submission" date="2018-06" db="EMBL/GenBank/DDBJ databases">
        <authorList>
            <person name="Zhirakovskaya E."/>
        </authorList>
    </citation>
    <scope>NUCLEOTIDE SEQUENCE</scope>
</reference>
<dbReference type="PROSITE" id="PS51007">
    <property type="entry name" value="CYTC"/>
    <property type="match status" value="1"/>
</dbReference>
<evidence type="ECO:0000256" key="2">
    <source>
        <dbReference type="ARBA" id="ARBA00022723"/>
    </source>
</evidence>
<evidence type="ECO:0000313" key="5">
    <source>
        <dbReference type="EMBL" id="VAW70168.1"/>
    </source>
</evidence>
<keyword evidence="1" id="KW-0349">Heme</keyword>